<evidence type="ECO:0000313" key="3">
    <source>
        <dbReference type="Proteomes" id="UP000052943"/>
    </source>
</evidence>
<reference evidence="2 3" key="1">
    <citation type="submission" date="2015-11" db="EMBL/GenBank/DDBJ databases">
        <title>Genomes and virulence difference between two physiological races of Phytophthora nicotianae.</title>
        <authorList>
            <person name="Liu H."/>
            <person name="Ma X."/>
            <person name="Yu H."/>
            <person name="Fang D."/>
            <person name="Li Y."/>
            <person name="Wang X."/>
            <person name="Wang W."/>
            <person name="Dong Y."/>
            <person name="Xiao B."/>
        </authorList>
    </citation>
    <scope>NUCLEOTIDE SEQUENCE [LARGE SCALE GENOMIC DNA]</scope>
    <source>
        <strain evidence="3">race 0</strain>
    </source>
</reference>
<dbReference type="PANTHER" id="PTHR22538">
    <property type="entry name" value="CILIA- AND FLAGELLA-ASSOCIATED PROTEIN 74"/>
    <property type="match status" value="1"/>
</dbReference>
<protein>
    <submittedName>
        <fullName evidence="2">Uncharacterized protein</fullName>
    </submittedName>
</protein>
<name>A0A0W8CAK3_PHYNI</name>
<sequence>MRPVVGTLASLLLFSMVLASSVSLQNQEIPSSQQAQLQSLFRPLFVRFLLTGKAMQIHGQSAFDVFAKPVVSPDATSVRYDGFTTFIDGEDEFTYILADGAAYVVGSSHSDNQATKTVRCLSSITPFDEIVAALNNLTAIPYSTVQDKPLDCVDETAYETSFGGKEFVLCQTRGEEYLFEAYSDGIMMVVEHWIGDLNISAPTLTDGSKTCKTVAKATVIDSTARALLTGGIST</sequence>
<feature type="signal peptide" evidence="1">
    <location>
        <begin position="1"/>
        <end position="19"/>
    </location>
</feature>
<dbReference type="EMBL" id="LNFO01004367">
    <property type="protein sequence ID" value="KUF81076.1"/>
    <property type="molecule type" value="Genomic_DNA"/>
</dbReference>
<dbReference type="PANTHER" id="PTHR22538:SF1">
    <property type="entry name" value="VWFD DOMAIN-CONTAINING PROTEIN"/>
    <property type="match status" value="1"/>
</dbReference>
<dbReference type="AlphaFoldDB" id="A0A0W8CAK3"/>
<feature type="chain" id="PRO_5006940363" evidence="1">
    <location>
        <begin position="20"/>
        <end position="234"/>
    </location>
</feature>
<evidence type="ECO:0000256" key="1">
    <source>
        <dbReference type="SAM" id="SignalP"/>
    </source>
</evidence>
<proteinExistence type="predicted"/>
<evidence type="ECO:0000313" key="2">
    <source>
        <dbReference type="EMBL" id="KUF81076.1"/>
    </source>
</evidence>
<dbReference type="OrthoDB" id="102594at2759"/>
<comment type="caution">
    <text evidence="2">The sequence shown here is derived from an EMBL/GenBank/DDBJ whole genome shotgun (WGS) entry which is preliminary data.</text>
</comment>
<keyword evidence="1" id="KW-0732">Signal</keyword>
<organism evidence="2 3">
    <name type="scientific">Phytophthora nicotianae</name>
    <name type="common">Potato buckeye rot agent</name>
    <name type="synonym">Phytophthora parasitica</name>
    <dbReference type="NCBI Taxonomy" id="4792"/>
    <lineage>
        <taxon>Eukaryota</taxon>
        <taxon>Sar</taxon>
        <taxon>Stramenopiles</taxon>
        <taxon>Oomycota</taxon>
        <taxon>Peronosporomycetes</taxon>
        <taxon>Peronosporales</taxon>
        <taxon>Peronosporaceae</taxon>
        <taxon>Phytophthora</taxon>
    </lineage>
</organism>
<dbReference type="Proteomes" id="UP000052943">
    <property type="component" value="Unassembled WGS sequence"/>
</dbReference>
<accession>A0A0W8CAK3</accession>
<gene>
    <name evidence="2" type="ORF">AM587_10000524</name>
</gene>